<reference evidence="2 5" key="2">
    <citation type="submission" date="2019-10" db="EMBL/GenBank/DDBJ databases">
        <title>Prolixibacter strains distinguished by the presence of nitrate reductase genes were adept at nitrate-dependent anaerobic corrosion of metallic iron and carbon steel.</title>
        <authorList>
            <person name="Iino T."/>
            <person name="Shono N."/>
            <person name="Ito K."/>
            <person name="Nakamura R."/>
            <person name="Sueoka K."/>
            <person name="Harayama S."/>
            <person name="Ohkuma M."/>
        </authorList>
    </citation>
    <scope>NUCLEOTIDE SEQUENCE [LARGE SCALE GENOMIC DNA]</scope>
    <source>
        <strain evidence="2 5">MIC1-1</strain>
    </source>
</reference>
<evidence type="ECO:0000256" key="1">
    <source>
        <dbReference type="SAM" id="SignalP"/>
    </source>
</evidence>
<dbReference type="OrthoDB" id="1011336at2"/>
<evidence type="ECO:0000313" key="2">
    <source>
        <dbReference type="EMBL" id="GET22699.1"/>
    </source>
</evidence>
<feature type="signal peptide" evidence="1">
    <location>
        <begin position="1"/>
        <end position="24"/>
    </location>
</feature>
<evidence type="ECO:0000313" key="3">
    <source>
        <dbReference type="EMBL" id="PSK82107.1"/>
    </source>
</evidence>
<dbReference type="Proteomes" id="UP000396862">
    <property type="component" value="Unassembled WGS sequence"/>
</dbReference>
<keyword evidence="1" id="KW-0732">Signal</keyword>
<comment type="caution">
    <text evidence="3">The sequence shown here is derived from an EMBL/GenBank/DDBJ whole genome shotgun (WGS) entry which is preliminary data.</text>
</comment>
<accession>A0A2P8CAY6</accession>
<dbReference type="RefSeq" id="WP_146142034.1">
    <property type="nucleotide sequence ID" value="NZ_BLAU01000001.1"/>
</dbReference>
<evidence type="ECO:0008006" key="6">
    <source>
        <dbReference type="Google" id="ProtNLM"/>
    </source>
</evidence>
<reference evidence="3 4" key="1">
    <citation type="submission" date="2018-03" db="EMBL/GenBank/DDBJ databases">
        <title>Genomic Encyclopedia of Archaeal and Bacterial Type Strains, Phase II (KMG-II): from individual species to whole genera.</title>
        <authorList>
            <person name="Goeker M."/>
        </authorList>
    </citation>
    <scope>NUCLEOTIDE SEQUENCE [LARGE SCALE GENOMIC DNA]</scope>
    <source>
        <strain evidence="3 4">DSM 27267</strain>
    </source>
</reference>
<organism evidence="3 4">
    <name type="scientific">Prolixibacter denitrificans</name>
    <dbReference type="NCBI Taxonomy" id="1541063"/>
    <lineage>
        <taxon>Bacteria</taxon>
        <taxon>Pseudomonadati</taxon>
        <taxon>Bacteroidota</taxon>
        <taxon>Bacteroidia</taxon>
        <taxon>Marinilabiliales</taxon>
        <taxon>Prolixibacteraceae</taxon>
        <taxon>Prolixibacter</taxon>
    </lineage>
</organism>
<evidence type="ECO:0000313" key="5">
    <source>
        <dbReference type="Proteomes" id="UP000396862"/>
    </source>
</evidence>
<sequence>MKKKLIFKSSLYLFMLFGLLFLNSCEKDSAPLDQPIYSNQVNFQVAYDEAFENSVYPSLILGLANYSARSGESFDLFKYSMVNPTEHTEVKVELQPSLINNESAFHAHLDTVDKERAFSPMINWNYENLKSLKQPGTVDLSFACYINGEETDNKSLRLNYRSVNECVYGFIDDDGNYIDLGWMFAAYVNENNPAIDNFLQEALYHHVVDAFTGYQVSKEEVMKQVFAIWNTLQLRNVKYSSITATSNPSQKVFSQYVRSFDEVYQNSQANCVDGSVFLASVLMKIDIKPFLVLIPGHMYMGFYTSEDKTDFELLETTMVGDINLNEIYEANGLVYNLNKYLGYLSLDTYNRYLNGYATLEDLKKEISYNSFLKAINQNISSWNYNRAAFNNPENKQYQIFDISELRKIVQPIGI</sequence>
<dbReference type="EMBL" id="PYGC01000007">
    <property type="protein sequence ID" value="PSK82107.1"/>
    <property type="molecule type" value="Genomic_DNA"/>
</dbReference>
<feature type="chain" id="PRO_5015148553" description="Transglutaminase superfamily protein" evidence="1">
    <location>
        <begin position="25"/>
        <end position="414"/>
    </location>
</feature>
<dbReference type="Proteomes" id="UP000240621">
    <property type="component" value="Unassembled WGS sequence"/>
</dbReference>
<proteinExistence type="predicted"/>
<protein>
    <recommendedName>
        <fullName evidence="6">Transglutaminase superfamily protein</fullName>
    </recommendedName>
</protein>
<keyword evidence="5" id="KW-1185">Reference proteome</keyword>
<dbReference type="EMBL" id="BLAU01000001">
    <property type="protein sequence ID" value="GET22699.1"/>
    <property type="molecule type" value="Genomic_DNA"/>
</dbReference>
<gene>
    <name evidence="3" type="ORF">CLV93_107222</name>
    <name evidence="2" type="ORF">JCM18694_29450</name>
</gene>
<name>A0A2P8CAY6_9BACT</name>
<evidence type="ECO:0000313" key="4">
    <source>
        <dbReference type="Proteomes" id="UP000240621"/>
    </source>
</evidence>
<dbReference type="AlphaFoldDB" id="A0A2P8CAY6"/>